<evidence type="ECO:0000313" key="3">
    <source>
        <dbReference type="Proteomes" id="UP000615026"/>
    </source>
</evidence>
<dbReference type="CDD" id="cd02042">
    <property type="entry name" value="ParAB_family"/>
    <property type="match status" value="1"/>
</dbReference>
<dbReference type="InterPro" id="IPR027417">
    <property type="entry name" value="P-loop_NTPase"/>
</dbReference>
<dbReference type="InterPro" id="IPR025669">
    <property type="entry name" value="AAA_dom"/>
</dbReference>
<dbReference type="AlphaFoldDB" id="A0A929FBB2"/>
<organism evidence="2 3">
    <name type="scientific">Leptolyngbya cf. ectocarpi LEGE 11479</name>
    <dbReference type="NCBI Taxonomy" id="1828722"/>
    <lineage>
        <taxon>Bacteria</taxon>
        <taxon>Bacillati</taxon>
        <taxon>Cyanobacteriota</taxon>
        <taxon>Cyanophyceae</taxon>
        <taxon>Leptolyngbyales</taxon>
        <taxon>Leptolyngbyaceae</taxon>
        <taxon>Leptolyngbya group</taxon>
        <taxon>Leptolyngbya</taxon>
    </lineage>
</organism>
<dbReference type="Proteomes" id="UP000615026">
    <property type="component" value="Unassembled WGS sequence"/>
</dbReference>
<evidence type="ECO:0000259" key="1">
    <source>
        <dbReference type="Pfam" id="PF13614"/>
    </source>
</evidence>
<dbReference type="PANTHER" id="PTHR13696:SF52">
    <property type="entry name" value="PARA FAMILY PROTEIN CT_582"/>
    <property type="match status" value="1"/>
</dbReference>
<proteinExistence type="predicted"/>
<evidence type="ECO:0000313" key="2">
    <source>
        <dbReference type="EMBL" id="MBE9071015.1"/>
    </source>
</evidence>
<comment type="caution">
    <text evidence="2">The sequence shown here is derived from an EMBL/GenBank/DDBJ whole genome shotgun (WGS) entry which is preliminary data.</text>
</comment>
<reference evidence="2" key="1">
    <citation type="submission" date="2020-10" db="EMBL/GenBank/DDBJ databases">
        <authorList>
            <person name="Castelo-Branco R."/>
            <person name="Eusebio N."/>
            <person name="Adriana R."/>
            <person name="Vieira A."/>
            <person name="Brugerolle De Fraissinette N."/>
            <person name="Rezende De Castro R."/>
            <person name="Schneider M.P."/>
            <person name="Vasconcelos V."/>
            <person name="Leao P.N."/>
        </authorList>
    </citation>
    <scope>NUCLEOTIDE SEQUENCE</scope>
    <source>
        <strain evidence="2">LEGE 11479</strain>
    </source>
</reference>
<name>A0A929FBB2_LEPEC</name>
<dbReference type="Pfam" id="PF13614">
    <property type="entry name" value="AAA_31"/>
    <property type="match status" value="1"/>
</dbReference>
<dbReference type="InterPro" id="IPR050678">
    <property type="entry name" value="DNA_Partitioning_ATPase"/>
</dbReference>
<dbReference type="SUPFAM" id="SSF52540">
    <property type="entry name" value="P-loop containing nucleoside triphosphate hydrolases"/>
    <property type="match status" value="1"/>
</dbReference>
<dbReference type="EMBL" id="JADEXP010000645">
    <property type="protein sequence ID" value="MBE9071015.1"/>
    <property type="molecule type" value="Genomic_DNA"/>
</dbReference>
<gene>
    <name evidence="2" type="ORF">IQ260_30730</name>
</gene>
<feature type="domain" description="AAA" evidence="1">
    <location>
        <begin position="48"/>
        <end position="88"/>
    </location>
</feature>
<sequence length="143" mass="15944">MNSLDIHLFRKHGKVIHPALPCLSFRDNISATVANIKSQIEEPKKGLVVTVYNNKGGVGKTTTISNLAAVLSQLKKRVLVIDLDANQGDLGDALGRIQVLWDRLSIRKKGWDNSPVPTKKYTHDCIVYRGNLSATPRVVWRME</sequence>
<dbReference type="PANTHER" id="PTHR13696">
    <property type="entry name" value="P-LOOP CONTAINING NUCLEOSIDE TRIPHOSPHATE HYDROLASE"/>
    <property type="match status" value="1"/>
</dbReference>
<accession>A0A929FBB2</accession>
<protein>
    <submittedName>
        <fullName evidence="2">AAA family ATPase</fullName>
    </submittedName>
</protein>
<keyword evidence="3" id="KW-1185">Reference proteome</keyword>
<dbReference type="Gene3D" id="3.40.50.300">
    <property type="entry name" value="P-loop containing nucleotide triphosphate hydrolases"/>
    <property type="match status" value="1"/>
</dbReference>